<dbReference type="PROSITE" id="PS00138">
    <property type="entry name" value="SUBTILASE_SER"/>
    <property type="match status" value="1"/>
</dbReference>
<dbReference type="AlphaFoldDB" id="A0A2V1GT75"/>
<organism evidence="12 13">
    <name type="scientific">Pelagibaculum spongiae</name>
    <dbReference type="NCBI Taxonomy" id="2080658"/>
    <lineage>
        <taxon>Bacteria</taxon>
        <taxon>Pseudomonadati</taxon>
        <taxon>Pseudomonadota</taxon>
        <taxon>Gammaproteobacteria</taxon>
        <taxon>Oceanospirillales</taxon>
        <taxon>Pelagibaculum</taxon>
    </lineage>
</organism>
<feature type="domain" description="Peptidase S53" evidence="11">
    <location>
        <begin position="196"/>
        <end position="554"/>
    </location>
</feature>
<dbReference type="InterPro" id="IPR050819">
    <property type="entry name" value="Tripeptidyl-peptidase_I"/>
</dbReference>
<evidence type="ECO:0000259" key="11">
    <source>
        <dbReference type="PROSITE" id="PS51695"/>
    </source>
</evidence>
<feature type="active site" description="Charge relay system" evidence="8">
    <location>
        <position position="465"/>
    </location>
</feature>
<evidence type="ECO:0000256" key="3">
    <source>
        <dbReference type="ARBA" id="ARBA00022723"/>
    </source>
</evidence>
<evidence type="ECO:0000256" key="9">
    <source>
        <dbReference type="SAM" id="SignalP"/>
    </source>
</evidence>
<name>A0A2V1GT75_9GAMM</name>
<dbReference type="GO" id="GO:0008240">
    <property type="term" value="F:tripeptidyl-peptidase activity"/>
    <property type="evidence" value="ECO:0007669"/>
    <property type="project" value="TreeGrafter"/>
</dbReference>
<keyword evidence="13" id="KW-1185">Reference proteome</keyword>
<evidence type="ECO:0000256" key="4">
    <source>
        <dbReference type="ARBA" id="ARBA00022801"/>
    </source>
</evidence>
<keyword evidence="5 8" id="KW-0720">Serine protease</keyword>
<dbReference type="PANTHER" id="PTHR14218:SF15">
    <property type="entry name" value="TRIPEPTIDYL-PEPTIDASE 1"/>
    <property type="match status" value="1"/>
</dbReference>
<comment type="cofactor">
    <cofactor evidence="1">
        <name>Ca(2+)</name>
        <dbReference type="ChEBI" id="CHEBI:29108"/>
    </cofactor>
</comment>
<comment type="caution">
    <text evidence="8">Lacks conserved residue(s) required for the propagation of feature annotation.</text>
</comment>
<evidence type="ECO:0000313" key="12">
    <source>
        <dbReference type="EMBL" id="PVZ65721.1"/>
    </source>
</evidence>
<dbReference type="InterPro" id="IPR036852">
    <property type="entry name" value="Peptidase_S8/S53_dom_sf"/>
</dbReference>
<dbReference type="Proteomes" id="UP000244906">
    <property type="component" value="Unassembled WGS sequence"/>
</dbReference>
<dbReference type="InterPro" id="IPR030400">
    <property type="entry name" value="Sedolisin_dom"/>
</dbReference>
<dbReference type="PROSITE" id="PS50108">
    <property type="entry name" value="CRIB"/>
    <property type="match status" value="1"/>
</dbReference>
<evidence type="ECO:0000256" key="5">
    <source>
        <dbReference type="ARBA" id="ARBA00022825"/>
    </source>
</evidence>
<dbReference type="Gene3D" id="3.40.50.200">
    <property type="entry name" value="Peptidase S8/S53 domain"/>
    <property type="match status" value="1"/>
</dbReference>
<dbReference type="InterPro" id="IPR023828">
    <property type="entry name" value="Peptidase_S8_Ser-AS"/>
</dbReference>
<keyword evidence="9" id="KW-0732">Signal</keyword>
<proteinExistence type="predicted"/>
<feature type="domain" description="CRIB" evidence="10">
    <location>
        <begin position="33"/>
        <end position="47"/>
    </location>
</feature>
<comment type="caution">
    <text evidence="12">The sequence shown here is derived from an EMBL/GenBank/DDBJ whole genome shotgun (WGS) entry which is preliminary data.</text>
</comment>
<keyword evidence="6" id="KW-0106">Calcium</keyword>
<keyword evidence="7" id="KW-0865">Zymogen</keyword>
<dbReference type="InterPro" id="IPR000095">
    <property type="entry name" value="CRIB_dom"/>
</dbReference>
<reference evidence="12 13" key="1">
    <citation type="submission" date="2018-04" db="EMBL/GenBank/DDBJ databases">
        <title>Thalassorhabdus spongiae gen. nov., sp. nov., isolated from a marine sponge in South-West Iceland.</title>
        <authorList>
            <person name="Knobloch S."/>
            <person name="Daussin A."/>
            <person name="Johannsson R."/>
            <person name="Marteinsson V.T."/>
        </authorList>
    </citation>
    <scope>NUCLEOTIDE SEQUENCE [LARGE SCALE GENOMIC DNA]</scope>
    <source>
        <strain evidence="12 13">Hp12</strain>
    </source>
</reference>
<evidence type="ECO:0000256" key="6">
    <source>
        <dbReference type="ARBA" id="ARBA00022837"/>
    </source>
</evidence>
<evidence type="ECO:0008006" key="14">
    <source>
        <dbReference type="Google" id="ProtNLM"/>
    </source>
</evidence>
<evidence type="ECO:0000256" key="8">
    <source>
        <dbReference type="PROSITE-ProRule" id="PRU01032"/>
    </source>
</evidence>
<dbReference type="InterPro" id="IPR015366">
    <property type="entry name" value="S53_propep"/>
</dbReference>
<dbReference type="EMBL" id="QDDL01000009">
    <property type="protein sequence ID" value="PVZ65721.1"/>
    <property type="molecule type" value="Genomic_DNA"/>
</dbReference>
<evidence type="ECO:0000256" key="7">
    <source>
        <dbReference type="ARBA" id="ARBA00023145"/>
    </source>
</evidence>
<feature type="chain" id="PRO_5016015940" description="Peptidase S53 domain-containing protein" evidence="9">
    <location>
        <begin position="27"/>
        <end position="554"/>
    </location>
</feature>
<dbReference type="SUPFAM" id="SSF52743">
    <property type="entry name" value="Subtilisin-like"/>
    <property type="match status" value="1"/>
</dbReference>
<evidence type="ECO:0000256" key="2">
    <source>
        <dbReference type="ARBA" id="ARBA00022670"/>
    </source>
</evidence>
<accession>A0A2V1GT75</accession>
<evidence type="ECO:0000313" key="13">
    <source>
        <dbReference type="Proteomes" id="UP000244906"/>
    </source>
</evidence>
<dbReference type="GO" id="GO:0046872">
    <property type="term" value="F:metal ion binding"/>
    <property type="evidence" value="ECO:0007669"/>
    <property type="project" value="UniProtKB-KW"/>
</dbReference>
<dbReference type="CDD" id="cd04056">
    <property type="entry name" value="Peptidases_S53"/>
    <property type="match status" value="1"/>
</dbReference>
<dbReference type="PROSITE" id="PS51695">
    <property type="entry name" value="SEDOLISIN"/>
    <property type="match status" value="1"/>
</dbReference>
<evidence type="ECO:0000259" key="10">
    <source>
        <dbReference type="PROSITE" id="PS50108"/>
    </source>
</evidence>
<dbReference type="Pfam" id="PF09286">
    <property type="entry name" value="Pro-kuma_activ"/>
    <property type="match status" value="1"/>
</dbReference>
<feature type="active site" description="Charge relay system" evidence="8">
    <location>
        <position position="267"/>
    </location>
</feature>
<keyword evidence="2 8" id="KW-0645">Protease</keyword>
<dbReference type="PANTHER" id="PTHR14218">
    <property type="entry name" value="PROTEASE S8 TRIPEPTIDYL PEPTIDASE I CLN2"/>
    <property type="match status" value="1"/>
</dbReference>
<evidence type="ECO:0000256" key="1">
    <source>
        <dbReference type="ARBA" id="ARBA00001913"/>
    </source>
</evidence>
<protein>
    <recommendedName>
        <fullName evidence="14">Peptidase S53 domain-containing protein</fullName>
    </recommendedName>
</protein>
<feature type="active site" description="Charge relay system" evidence="8">
    <location>
        <position position="271"/>
    </location>
</feature>
<dbReference type="SUPFAM" id="SSF54897">
    <property type="entry name" value="Protease propeptides/inhibitors"/>
    <property type="match status" value="1"/>
</dbReference>
<feature type="signal peptide" evidence="9">
    <location>
        <begin position="1"/>
        <end position="26"/>
    </location>
</feature>
<keyword evidence="4 8" id="KW-0378">Hydrolase</keyword>
<sequence length="554" mass="59996">MDKKPFLIISNLFTLISLAIVSFASSAVSNKSIPTPAYNYKHIVHFGLLRDSVGLETNAHAISSPQSNQYQDYLTTGQTAQKFGSSSQNIQQVVNYLESIAAKNIEIHPSKISISAEFNTAQMQQHLCVDSSKKPTQKTCTPESLAPYIKEIVLNYFLLSDPSNEEKNNITTTAKLQSIINKPTCDEAKNLQSDNVFLPKQMMTAFGIDQLHQQGFKGQGMRAAILLSEVIPSRADNDTYRDCFSITADYRELTETPYGLPLSNNIEAQIDIQTILSIAPEIEELTFIGTGVIVGGGDQVWLLSKATNPVNFQHGLPQVISISQGSRESDNSADEISLAESYAQLVAVTGSTLIAASGDFGYLNQNFTPALGAVYPASSPWTTSVGGIEAQLNNQDQITSVAVWQKTNNDGSGGGPSSIFKRPNWQKGLGAFPGEQRLTPDIAYIASNSYIYFNGGHWLTNGGTSASAPFFAGAISLVNQQLISKNKKPLGALNPLLYQLANSYLYDDIFYSVTQGTSNIHGDLDPNIGGACYGYNQATGLGAVKINRLIEQLN</sequence>
<dbReference type="GO" id="GO:0004252">
    <property type="term" value="F:serine-type endopeptidase activity"/>
    <property type="evidence" value="ECO:0007669"/>
    <property type="project" value="UniProtKB-UniRule"/>
</dbReference>
<dbReference type="GO" id="GO:0006508">
    <property type="term" value="P:proteolysis"/>
    <property type="evidence" value="ECO:0007669"/>
    <property type="project" value="UniProtKB-KW"/>
</dbReference>
<keyword evidence="3" id="KW-0479">Metal-binding</keyword>
<gene>
    <name evidence="12" type="ORF">DC094_17750</name>
</gene>